<dbReference type="Gramene" id="RZC71422">
    <property type="protein sequence ID" value="RZC71422"/>
    <property type="gene ID" value="C5167_034616"/>
</dbReference>
<dbReference type="AlphaFoldDB" id="A0A4Y7KGB7"/>
<gene>
    <name evidence="2" type="ORF">C5167_034616</name>
</gene>
<keyword evidence="3" id="KW-1185">Reference proteome</keyword>
<dbReference type="InterPro" id="IPR001753">
    <property type="entry name" value="Enoyl-CoA_hydra/iso"/>
</dbReference>
<protein>
    <submittedName>
        <fullName evidence="2">Uncharacterized protein</fullName>
    </submittedName>
</protein>
<organism evidence="2 3">
    <name type="scientific">Papaver somniferum</name>
    <name type="common">Opium poppy</name>
    <dbReference type="NCBI Taxonomy" id="3469"/>
    <lineage>
        <taxon>Eukaryota</taxon>
        <taxon>Viridiplantae</taxon>
        <taxon>Streptophyta</taxon>
        <taxon>Embryophyta</taxon>
        <taxon>Tracheophyta</taxon>
        <taxon>Spermatophyta</taxon>
        <taxon>Magnoliopsida</taxon>
        <taxon>Ranunculales</taxon>
        <taxon>Papaveraceae</taxon>
        <taxon>Papaveroideae</taxon>
        <taxon>Papaver</taxon>
    </lineage>
</organism>
<evidence type="ECO:0000313" key="3">
    <source>
        <dbReference type="Proteomes" id="UP000316621"/>
    </source>
</evidence>
<name>A0A4Y7KGB7_PAPSO</name>
<dbReference type="Pfam" id="PF00378">
    <property type="entry name" value="ECH_1"/>
    <property type="match status" value="1"/>
</dbReference>
<comment type="similarity">
    <text evidence="1">Belongs to the enoyl-CoA hydratase/isomerase family.</text>
</comment>
<dbReference type="SUPFAM" id="SSF52096">
    <property type="entry name" value="ClpP/crotonase"/>
    <property type="match status" value="1"/>
</dbReference>
<dbReference type="PANTHER" id="PTHR43802">
    <property type="entry name" value="ENOYL-COA HYDRATASE"/>
    <property type="match status" value="1"/>
</dbReference>
<dbReference type="STRING" id="3469.A0A4Y7KGB7"/>
<dbReference type="InterPro" id="IPR029045">
    <property type="entry name" value="ClpP/crotonase-like_dom_sf"/>
</dbReference>
<proteinExistence type="inferred from homology"/>
<evidence type="ECO:0000256" key="1">
    <source>
        <dbReference type="ARBA" id="ARBA00005254"/>
    </source>
</evidence>
<accession>A0A4Y7KGB7</accession>
<dbReference type="GO" id="GO:0005777">
    <property type="term" value="C:peroxisome"/>
    <property type="evidence" value="ECO:0007669"/>
    <property type="project" value="TreeGrafter"/>
</dbReference>
<dbReference type="Proteomes" id="UP000316621">
    <property type="component" value="Chromosome 7"/>
</dbReference>
<dbReference type="PANTHER" id="PTHR43802:SF1">
    <property type="entry name" value="IP11341P-RELATED"/>
    <property type="match status" value="1"/>
</dbReference>
<dbReference type="Gene3D" id="3.90.226.10">
    <property type="entry name" value="2-enoyl-CoA Hydratase, Chain A, domain 1"/>
    <property type="match status" value="1"/>
</dbReference>
<sequence length="117" mass="13407">MIGPNRAREYSLTAMPITADMAEKWGLVNHVVEPHELMQKTREVAEAIIRNNQELVVKYKSVLNDGFKLDLGHGLALEKEFVGIEERGHEYYSGMTKEQFQNMQKFISGRNKPTSKL</sequence>
<dbReference type="EMBL" id="CM010721">
    <property type="protein sequence ID" value="RZC71422.1"/>
    <property type="molecule type" value="Genomic_DNA"/>
</dbReference>
<reference evidence="2 3" key="1">
    <citation type="journal article" date="2018" name="Science">
        <title>The opium poppy genome and morphinan production.</title>
        <authorList>
            <person name="Guo L."/>
            <person name="Winzer T."/>
            <person name="Yang X."/>
            <person name="Li Y."/>
            <person name="Ning Z."/>
            <person name="He Z."/>
            <person name="Teodor R."/>
            <person name="Lu Y."/>
            <person name="Bowser T.A."/>
            <person name="Graham I.A."/>
            <person name="Ye K."/>
        </authorList>
    </citation>
    <scope>NUCLEOTIDE SEQUENCE [LARGE SCALE GENOMIC DNA]</scope>
    <source>
        <strain evidence="3">cv. HN1</strain>
        <tissue evidence="2">Leaves</tissue>
    </source>
</reference>
<evidence type="ECO:0000313" key="2">
    <source>
        <dbReference type="EMBL" id="RZC71422.1"/>
    </source>
</evidence>